<proteinExistence type="predicted"/>
<keyword evidence="2" id="KW-0547">Nucleotide-binding</keyword>
<dbReference type="GO" id="GO:0005524">
    <property type="term" value="F:ATP binding"/>
    <property type="evidence" value="ECO:0007669"/>
    <property type="project" value="UniProtKB-KW"/>
</dbReference>
<comment type="caution">
    <text evidence="5">The sequence shown here is derived from an EMBL/GenBank/DDBJ whole genome shotgun (WGS) entry which is preliminary data.</text>
</comment>
<dbReference type="InterPro" id="IPR003593">
    <property type="entry name" value="AAA+_ATPase"/>
</dbReference>
<feature type="domain" description="ABC transporter" evidence="4">
    <location>
        <begin position="7"/>
        <end position="206"/>
    </location>
</feature>
<keyword evidence="6" id="KW-1185">Reference proteome</keyword>
<sequence>MNYFMKILAEHVEKKFRKEWVFRSFSYTFESGKSYALTGPNGSGKSTLLKILAQYSLPTKGKVSFLSESNNSIILDECHRMISFAAPYVELIEEFTLTELLNFLISLQALPAHINLVGFQDYVEMRPDQGKFIKNYSSGMRQKIKLGIALLAEKPILMLDEPTTNLDEKAKNWFYQKVNEQKERLIIIASNESQEINLCQFQISILDFK</sequence>
<dbReference type="SMART" id="SM00382">
    <property type="entry name" value="AAA"/>
    <property type="match status" value="1"/>
</dbReference>
<dbReference type="SUPFAM" id="SSF52540">
    <property type="entry name" value="P-loop containing nucleoside triphosphate hydrolases"/>
    <property type="match status" value="1"/>
</dbReference>
<evidence type="ECO:0000313" key="5">
    <source>
        <dbReference type="EMBL" id="RXK52138.1"/>
    </source>
</evidence>
<dbReference type="InterPro" id="IPR027417">
    <property type="entry name" value="P-loop_NTPase"/>
</dbReference>
<keyword evidence="3 5" id="KW-0067">ATP-binding</keyword>
<organism evidence="5 6">
    <name type="scientific">Aquirufa rosea</name>
    <dbReference type="NCBI Taxonomy" id="2509241"/>
    <lineage>
        <taxon>Bacteria</taxon>
        <taxon>Pseudomonadati</taxon>
        <taxon>Bacteroidota</taxon>
        <taxon>Cytophagia</taxon>
        <taxon>Cytophagales</taxon>
        <taxon>Flectobacillaceae</taxon>
        <taxon>Aquirufa</taxon>
    </lineage>
</organism>
<evidence type="ECO:0000256" key="1">
    <source>
        <dbReference type="ARBA" id="ARBA00022448"/>
    </source>
</evidence>
<evidence type="ECO:0000259" key="4">
    <source>
        <dbReference type="PROSITE" id="PS50893"/>
    </source>
</evidence>
<evidence type="ECO:0000313" key="6">
    <source>
        <dbReference type="Proteomes" id="UP000289455"/>
    </source>
</evidence>
<dbReference type="PROSITE" id="PS00211">
    <property type="entry name" value="ABC_TRANSPORTER_1"/>
    <property type="match status" value="1"/>
</dbReference>
<dbReference type="EMBL" id="SDHY01000001">
    <property type="protein sequence ID" value="RXK52138.1"/>
    <property type="molecule type" value="Genomic_DNA"/>
</dbReference>
<accession>A0A4Q1C1T7</accession>
<dbReference type="Gene3D" id="3.40.50.300">
    <property type="entry name" value="P-loop containing nucleotide triphosphate hydrolases"/>
    <property type="match status" value="1"/>
</dbReference>
<keyword evidence="1" id="KW-0813">Transport</keyword>
<evidence type="ECO:0000256" key="2">
    <source>
        <dbReference type="ARBA" id="ARBA00022741"/>
    </source>
</evidence>
<dbReference type="OrthoDB" id="9808363at2"/>
<dbReference type="Pfam" id="PF00005">
    <property type="entry name" value="ABC_tran"/>
    <property type="match status" value="1"/>
</dbReference>
<dbReference type="GO" id="GO:0016887">
    <property type="term" value="F:ATP hydrolysis activity"/>
    <property type="evidence" value="ECO:0007669"/>
    <property type="project" value="InterPro"/>
</dbReference>
<dbReference type="PANTHER" id="PTHR42939">
    <property type="entry name" value="ABC TRANSPORTER ATP-BINDING PROTEIN ALBC-RELATED"/>
    <property type="match status" value="1"/>
</dbReference>
<dbReference type="PROSITE" id="PS50893">
    <property type="entry name" value="ABC_TRANSPORTER_2"/>
    <property type="match status" value="1"/>
</dbReference>
<dbReference type="InterPro" id="IPR051782">
    <property type="entry name" value="ABC_Transporter_VariousFunc"/>
</dbReference>
<reference evidence="5 6" key="1">
    <citation type="submission" date="2019-01" db="EMBL/GenBank/DDBJ databases">
        <title>Cytophagaceae bacterium strain CAR-16.</title>
        <authorList>
            <person name="Chen W.-M."/>
        </authorList>
    </citation>
    <scope>NUCLEOTIDE SEQUENCE [LARGE SCALE GENOMIC DNA]</scope>
    <source>
        <strain evidence="5 6">CAR-16</strain>
    </source>
</reference>
<name>A0A4Q1C1T7_9BACT</name>
<gene>
    <name evidence="5" type="ORF">ESB04_00340</name>
</gene>
<dbReference type="Proteomes" id="UP000289455">
    <property type="component" value="Unassembled WGS sequence"/>
</dbReference>
<evidence type="ECO:0000256" key="3">
    <source>
        <dbReference type="ARBA" id="ARBA00022840"/>
    </source>
</evidence>
<dbReference type="InterPro" id="IPR017871">
    <property type="entry name" value="ABC_transporter-like_CS"/>
</dbReference>
<dbReference type="PANTHER" id="PTHR42939:SF1">
    <property type="entry name" value="ABC TRANSPORTER ATP-BINDING PROTEIN ALBC-RELATED"/>
    <property type="match status" value="1"/>
</dbReference>
<dbReference type="InterPro" id="IPR003439">
    <property type="entry name" value="ABC_transporter-like_ATP-bd"/>
</dbReference>
<protein>
    <submittedName>
        <fullName evidence="5">ATP-binding cassette domain-containing protein</fullName>
    </submittedName>
</protein>
<dbReference type="AlphaFoldDB" id="A0A4Q1C1T7"/>